<proteinExistence type="predicted"/>
<sequence>MKEQIHKRLTEGQVGMILDRYSKKDLSREQVMELLGLKRRQFFEWLKKYRENRKDFTIEYSRKWSNRKIDKGIEENIKNELKIEKALIDDPAMPIRFYNYSYIQDQLRKKYKQEVSLSTIIDRAKKKGFTYQDQTRRFMTMR</sequence>
<dbReference type="SUPFAM" id="SSF48295">
    <property type="entry name" value="TrpR-like"/>
    <property type="match status" value="1"/>
</dbReference>
<evidence type="ECO:0000313" key="1">
    <source>
        <dbReference type="EMBL" id="OGL43680.1"/>
    </source>
</evidence>
<evidence type="ECO:0000313" key="2">
    <source>
        <dbReference type="Proteomes" id="UP000178797"/>
    </source>
</evidence>
<dbReference type="AlphaFoldDB" id="A0A1F7RQS1"/>
<comment type="caution">
    <text evidence="1">The sequence shown here is derived from an EMBL/GenBank/DDBJ whole genome shotgun (WGS) entry which is preliminary data.</text>
</comment>
<name>A0A1F7RQS1_9BACT</name>
<dbReference type="Proteomes" id="UP000178797">
    <property type="component" value="Unassembled WGS sequence"/>
</dbReference>
<accession>A0A1F7RQS1</accession>
<reference evidence="1 2" key="1">
    <citation type="journal article" date="2016" name="Nat. Commun.">
        <title>Thousands of microbial genomes shed light on interconnected biogeochemical processes in an aquifer system.</title>
        <authorList>
            <person name="Anantharaman K."/>
            <person name="Brown C.T."/>
            <person name="Hug L.A."/>
            <person name="Sharon I."/>
            <person name="Castelle C.J."/>
            <person name="Probst A.J."/>
            <person name="Thomas B.C."/>
            <person name="Singh A."/>
            <person name="Wilkins M.J."/>
            <person name="Karaoz U."/>
            <person name="Brodie E.L."/>
            <person name="Williams K.H."/>
            <person name="Hubbard S.S."/>
            <person name="Banfield J.F."/>
        </authorList>
    </citation>
    <scope>NUCLEOTIDE SEQUENCE [LARGE SCALE GENOMIC DNA]</scope>
</reference>
<dbReference type="EMBL" id="MGDE01000214">
    <property type="protein sequence ID" value="OGL43680.1"/>
    <property type="molecule type" value="Genomic_DNA"/>
</dbReference>
<gene>
    <name evidence="1" type="ORF">A2W05_04675</name>
</gene>
<dbReference type="InterPro" id="IPR010921">
    <property type="entry name" value="Trp_repressor/repl_initiator"/>
</dbReference>
<organism evidence="1 2">
    <name type="scientific">Candidatus Schekmanbacteria bacterium RBG_16_38_10</name>
    <dbReference type="NCBI Taxonomy" id="1817879"/>
    <lineage>
        <taxon>Bacteria</taxon>
        <taxon>Candidatus Schekmaniibacteriota</taxon>
    </lineage>
</organism>
<protein>
    <submittedName>
        <fullName evidence="1">Uncharacterized protein</fullName>
    </submittedName>
</protein>
<dbReference type="GO" id="GO:0043565">
    <property type="term" value="F:sequence-specific DNA binding"/>
    <property type="evidence" value="ECO:0007669"/>
    <property type="project" value="InterPro"/>
</dbReference>